<dbReference type="RefSeq" id="WP_251581607.1">
    <property type="nucleotide sequence ID" value="NZ_JBHTKX010000001.1"/>
</dbReference>
<keyword evidence="2" id="KW-1185">Reference proteome</keyword>
<gene>
    <name evidence="1" type="ORF">ACFQ3J_06640</name>
</gene>
<sequence>MNSSYKAPKLLQQLVEWEGYFANEVAYLEKPSGLFLGLDYSQDGYFCTPVDSIPFASTGGDGIHFALLTDFGVVKDLEEALVVRVSPMDNERVRIVAKNINDFFSLHFYNESLVWNEFQNEDRYLSHLQEEQSRDSNSEWFDHDRWKFEKGRVLNEVKNRFNILPIGQPFTYINNLRIERSFQVTVNTLDSVGIKQFMPAVSDEIIDMLALVRHLQHTCSGDKTLIDRIANDLRLLGYNHEADSLVSRLLI</sequence>
<proteinExistence type="predicted"/>
<accession>A0ABW3PUX3</accession>
<evidence type="ECO:0000313" key="2">
    <source>
        <dbReference type="Proteomes" id="UP001597169"/>
    </source>
</evidence>
<dbReference type="Proteomes" id="UP001597169">
    <property type="component" value="Unassembled WGS sequence"/>
</dbReference>
<comment type="caution">
    <text evidence="1">The sequence shown here is derived from an EMBL/GenBank/DDBJ whole genome shotgun (WGS) entry which is preliminary data.</text>
</comment>
<organism evidence="1 2">
    <name type="scientific">Paenibacillus provencensis</name>
    <dbReference type="NCBI Taxonomy" id="441151"/>
    <lineage>
        <taxon>Bacteria</taxon>
        <taxon>Bacillati</taxon>
        <taxon>Bacillota</taxon>
        <taxon>Bacilli</taxon>
        <taxon>Bacillales</taxon>
        <taxon>Paenibacillaceae</taxon>
        <taxon>Paenibacillus</taxon>
    </lineage>
</organism>
<evidence type="ECO:0000313" key="1">
    <source>
        <dbReference type="EMBL" id="MFD1127847.1"/>
    </source>
</evidence>
<reference evidence="2" key="1">
    <citation type="journal article" date="2019" name="Int. J. Syst. Evol. Microbiol.">
        <title>The Global Catalogue of Microorganisms (GCM) 10K type strain sequencing project: providing services to taxonomists for standard genome sequencing and annotation.</title>
        <authorList>
            <consortium name="The Broad Institute Genomics Platform"/>
            <consortium name="The Broad Institute Genome Sequencing Center for Infectious Disease"/>
            <person name="Wu L."/>
            <person name="Ma J."/>
        </authorList>
    </citation>
    <scope>NUCLEOTIDE SEQUENCE [LARGE SCALE GENOMIC DNA]</scope>
    <source>
        <strain evidence="2">CCUG 53519</strain>
    </source>
</reference>
<name>A0ABW3PUX3_9BACL</name>
<protein>
    <submittedName>
        <fullName evidence="1">Uncharacterized protein</fullName>
    </submittedName>
</protein>
<dbReference type="EMBL" id="JBHTKX010000001">
    <property type="protein sequence ID" value="MFD1127847.1"/>
    <property type="molecule type" value="Genomic_DNA"/>
</dbReference>